<dbReference type="STRING" id="178035.A0A154PID3"/>
<keyword evidence="2" id="KW-0812">Transmembrane</keyword>
<dbReference type="Gene3D" id="3.40.50.2300">
    <property type="match status" value="2"/>
</dbReference>
<dbReference type="GO" id="GO:0017046">
    <property type="term" value="F:peptide hormone binding"/>
    <property type="evidence" value="ECO:0007669"/>
    <property type="project" value="TreeGrafter"/>
</dbReference>
<dbReference type="PANTHER" id="PTHR44755">
    <property type="entry name" value="NATRIURETIC PEPTIDE RECEPTOR 3-RELATED"/>
    <property type="match status" value="1"/>
</dbReference>
<proteinExistence type="predicted"/>
<dbReference type="Proteomes" id="UP000076502">
    <property type="component" value="Unassembled WGS sequence"/>
</dbReference>
<dbReference type="GO" id="GO:0038023">
    <property type="term" value="F:signaling receptor activity"/>
    <property type="evidence" value="ECO:0007669"/>
    <property type="project" value="TreeGrafter"/>
</dbReference>
<evidence type="ECO:0000256" key="3">
    <source>
        <dbReference type="ARBA" id="ARBA00022989"/>
    </source>
</evidence>
<accession>A0A154PID3</accession>
<dbReference type="AlphaFoldDB" id="A0A154PID3"/>
<feature type="domain" description="Receptor ligand binding region" evidence="6">
    <location>
        <begin position="70"/>
        <end position="219"/>
    </location>
</feature>
<evidence type="ECO:0000256" key="2">
    <source>
        <dbReference type="ARBA" id="ARBA00022692"/>
    </source>
</evidence>
<sequence>MGTVWIVLLTTFAAWFACQANGEVTCREVQLARGCEALCKRNRHGTVSCELRIAVLLPADPRFDISLPKVLPVLDLAVHEVRSRGLLPPWLKLKFLSQDDHCDATYAQIGAIDSFSNCVHLFLGPACDYCVAAVGRVVKFFGAPLITTGGFTFDFTEKKTECKDEYFMTTRIGNLAFRDLANFFVGLMNRYEWRKVHLVYATNGQSQVAGRHTCQLMMKSMVEFIKKQPNFAFGTFDVETTEPGDYPEALRDHVGNWYGGVPVKGKLYLRKERLRVNRNLTRSTMSSSSSRRDTRYKRVKDAPVRLTLLLTTMCASASATMQPPKECIEPRGTPMKREPVKLAVIAPADPRHEQSLLRILPAVHLAVKAVSSAKGPLPGWTILVEHRDSRCSSTYGPLAAFDFYINQTAGRLSTLQHVCSHSPCLTRSVYDPLYESDEQA</sequence>
<dbReference type="GO" id="GO:0016020">
    <property type="term" value="C:membrane"/>
    <property type="evidence" value="ECO:0007669"/>
    <property type="project" value="UniProtKB-SubCell"/>
</dbReference>
<feature type="signal peptide" evidence="5">
    <location>
        <begin position="1"/>
        <end position="22"/>
    </location>
</feature>
<dbReference type="InterPro" id="IPR052612">
    <property type="entry name" value="ANP_Clearance_Receptor"/>
</dbReference>
<comment type="subcellular location">
    <subcellularLocation>
        <location evidence="1">Membrane</location>
    </subcellularLocation>
</comment>
<gene>
    <name evidence="7" type="ORF">WN55_02439</name>
</gene>
<evidence type="ECO:0000313" key="7">
    <source>
        <dbReference type="EMBL" id="KZC11078.1"/>
    </source>
</evidence>
<keyword evidence="8" id="KW-1185">Reference proteome</keyword>
<evidence type="ECO:0000259" key="6">
    <source>
        <dbReference type="Pfam" id="PF01094"/>
    </source>
</evidence>
<evidence type="ECO:0000256" key="4">
    <source>
        <dbReference type="ARBA" id="ARBA00023136"/>
    </source>
</evidence>
<reference evidence="7 8" key="1">
    <citation type="submission" date="2015-07" db="EMBL/GenBank/DDBJ databases">
        <title>The genome of Dufourea novaeangliae.</title>
        <authorList>
            <person name="Pan H."/>
            <person name="Kapheim K."/>
        </authorList>
    </citation>
    <scope>NUCLEOTIDE SEQUENCE [LARGE SCALE GENOMIC DNA]</scope>
    <source>
        <strain evidence="7">0120121106</strain>
        <tissue evidence="7">Whole body</tissue>
    </source>
</reference>
<dbReference type="GO" id="GO:0007165">
    <property type="term" value="P:signal transduction"/>
    <property type="evidence" value="ECO:0007669"/>
    <property type="project" value="TreeGrafter"/>
</dbReference>
<dbReference type="InterPro" id="IPR028082">
    <property type="entry name" value="Peripla_BP_I"/>
</dbReference>
<dbReference type="InterPro" id="IPR001828">
    <property type="entry name" value="ANF_lig-bd_rcpt"/>
</dbReference>
<feature type="chain" id="PRO_5007599607" evidence="5">
    <location>
        <begin position="23"/>
        <end position="440"/>
    </location>
</feature>
<keyword evidence="4" id="KW-0472">Membrane</keyword>
<dbReference type="OrthoDB" id="302535at2759"/>
<organism evidence="7 8">
    <name type="scientific">Dufourea novaeangliae</name>
    <name type="common">Sweat bee</name>
    <dbReference type="NCBI Taxonomy" id="178035"/>
    <lineage>
        <taxon>Eukaryota</taxon>
        <taxon>Metazoa</taxon>
        <taxon>Ecdysozoa</taxon>
        <taxon>Arthropoda</taxon>
        <taxon>Hexapoda</taxon>
        <taxon>Insecta</taxon>
        <taxon>Pterygota</taxon>
        <taxon>Neoptera</taxon>
        <taxon>Endopterygota</taxon>
        <taxon>Hymenoptera</taxon>
        <taxon>Apocrita</taxon>
        <taxon>Aculeata</taxon>
        <taxon>Apoidea</taxon>
        <taxon>Anthophila</taxon>
        <taxon>Halictidae</taxon>
        <taxon>Rophitinae</taxon>
        <taxon>Dufourea</taxon>
    </lineage>
</organism>
<evidence type="ECO:0000256" key="5">
    <source>
        <dbReference type="SAM" id="SignalP"/>
    </source>
</evidence>
<protein>
    <submittedName>
        <fullName evidence="7">Atrial natriuretic peptide receptor 1</fullName>
    </submittedName>
</protein>
<dbReference type="SUPFAM" id="SSF53822">
    <property type="entry name" value="Periplasmic binding protein-like I"/>
    <property type="match status" value="2"/>
</dbReference>
<name>A0A154PID3_DUFNO</name>
<dbReference type="EMBL" id="KQ434902">
    <property type="protein sequence ID" value="KZC11078.1"/>
    <property type="molecule type" value="Genomic_DNA"/>
</dbReference>
<evidence type="ECO:0000313" key="8">
    <source>
        <dbReference type="Proteomes" id="UP000076502"/>
    </source>
</evidence>
<keyword evidence="5" id="KW-0732">Signal</keyword>
<keyword evidence="3" id="KW-1133">Transmembrane helix</keyword>
<dbReference type="Pfam" id="PF01094">
    <property type="entry name" value="ANF_receptor"/>
    <property type="match status" value="1"/>
</dbReference>
<keyword evidence="7" id="KW-0675">Receptor</keyword>
<evidence type="ECO:0000256" key="1">
    <source>
        <dbReference type="ARBA" id="ARBA00004370"/>
    </source>
</evidence>
<dbReference type="PANTHER" id="PTHR44755:SF11">
    <property type="entry name" value="ATRIAL NATRIURETIC PEPTIDE RECEPTOR 3 ISOFORM X1"/>
    <property type="match status" value="1"/>
</dbReference>